<dbReference type="InterPro" id="IPR013078">
    <property type="entry name" value="His_Pase_superF_clade-1"/>
</dbReference>
<name>A0A0N0NIW0_9EURO</name>
<feature type="signal peptide" evidence="2">
    <location>
        <begin position="1"/>
        <end position="16"/>
    </location>
</feature>
<dbReference type="AlphaFoldDB" id="A0A0N0NIW0"/>
<keyword evidence="4" id="KW-1185">Reference proteome</keyword>
<organism evidence="3 4">
    <name type="scientific">Cyphellophora attinorum</name>
    <dbReference type="NCBI Taxonomy" id="1664694"/>
    <lineage>
        <taxon>Eukaryota</taxon>
        <taxon>Fungi</taxon>
        <taxon>Dikarya</taxon>
        <taxon>Ascomycota</taxon>
        <taxon>Pezizomycotina</taxon>
        <taxon>Eurotiomycetes</taxon>
        <taxon>Chaetothyriomycetidae</taxon>
        <taxon>Chaetothyriales</taxon>
        <taxon>Cyphellophoraceae</taxon>
        <taxon>Cyphellophora</taxon>
    </lineage>
</organism>
<dbReference type="CDD" id="cd07067">
    <property type="entry name" value="HP_PGM_like"/>
    <property type="match status" value="1"/>
</dbReference>
<dbReference type="Proteomes" id="UP000038010">
    <property type="component" value="Unassembled WGS sequence"/>
</dbReference>
<proteinExistence type="predicted"/>
<dbReference type="VEuPathDB" id="FungiDB:AB675_7304"/>
<dbReference type="InterPro" id="IPR029033">
    <property type="entry name" value="His_PPase_superfam"/>
</dbReference>
<evidence type="ECO:0000313" key="4">
    <source>
        <dbReference type="Proteomes" id="UP000038010"/>
    </source>
</evidence>
<accession>A0A0N0NIW0</accession>
<dbReference type="SUPFAM" id="SSF53254">
    <property type="entry name" value="Phosphoglycerate mutase-like"/>
    <property type="match status" value="1"/>
</dbReference>
<feature type="region of interest" description="Disordered" evidence="1">
    <location>
        <begin position="50"/>
        <end position="88"/>
    </location>
</feature>
<dbReference type="PANTHER" id="PTHR48100:SF32">
    <property type="entry name" value="ANCHORED PROTEIN, PUTATIVE (AFU_ORTHOLOGUE AFUA_1G10590)-RELATED"/>
    <property type="match status" value="1"/>
</dbReference>
<keyword evidence="2" id="KW-0732">Signal</keyword>
<reference evidence="3 4" key="1">
    <citation type="submission" date="2015-06" db="EMBL/GenBank/DDBJ databases">
        <title>Draft genome of the ant-associated black yeast Phialophora attae CBS 131958.</title>
        <authorList>
            <person name="Moreno L.F."/>
            <person name="Stielow B.J."/>
            <person name="de Hoog S."/>
            <person name="Vicente V.A."/>
            <person name="Weiss V.A."/>
            <person name="de Vries M."/>
            <person name="Cruz L.M."/>
            <person name="Souza E.M."/>
        </authorList>
    </citation>
    <scope>NUCLEOTIDE SEQUENCE [LARGE SCALE GENOMIC DNA]</scope>
    <source>
        <strain evidence="3 4">CBS 131958</strain>
    </source>
</reference>
<evidence type="ECO:0000256" key="1">
    <source>
        <dbReference type="SAM" id="MobiDB-lite"/>
    </source>
</evidence>
<dbReference type="InterPro" id="IPR050275">
    <property type="entry name" value="PGM_Phosphatase"/>
</dbReference>
<dbReference type="GeneID" id="28739541"/>
<dbReference type="GO" id="GO:0016791">
    <property type="term" value="F:phosphatase activity"/>
    <property type="evidence" value="ECO:0007669"/>
    <property type="project" value="TreeGrafter"/>
</dbReference>
<gene>
    <name evidence="3" type="ORF">AB675_7304</name>
</gene>
<dbReference type="Pfam" id="PF00300">
    <property type="entry name" value="His_Phos_1"/>
    <property type="match status" value="1"/>
</dbReference>
<dbReference type="GO" id="GO:0005737">
    <property type="term" value="C:cytoplasm"/>
    <property type="evidence" value="ECO:0007669"/>
    <property type="project" value="TreeGrafter"/>
</dbReference>
<dbReference type="PANTHER" id="PTHR48100">
    <property type="entry name" value="BROAD-SPECIFICITY PHOSPHATASE YOR283W-RELATED"/>
    <property type="match status" value="1"/>
</dbReference>
<dbReference type="RefSeq" id="XP_017996244.1">
    <property type="nucleotide sequence ID" value="XM_018147661.1"/>
</dbReference>
<dbReference type="EMBL" id="LFJN01000032">
    <property type="protein sequence ID" value="KPI36281.1"/>
    <property type="molecule type" value="Genomic_DNA"/>
</dbReference>
<sequence>MLTTSLLTAFVAGALANPCGEVKTVTRTWWYQEGGSVQPQSQAWADHELPASTASGDGHSWSDHGPPTKTTSGTTKTMTGASSTTTTAKPTADTVIEYSTVGGYFLQDDNSTSTTGFDYANVNFGLINQTYDTDTDASLTQWQRFAVKLKDLQDSAPKDTSYKLVFMGRHGEGNHNAMESYVGTPAWNCYWALLEGANSSFIYADAPVTESGAAQAEKANKYWASRYAEQKIPYIESYYSSPMQRCLQTAELTFADLDLPAKYAFKPVILEGLREGMAEHTCNRRSTKSWIEENFPEFSFEAGFTENDELWTGVTAEVQPAQDFRSKTMLDEVFSSDDNTYLSFTSHSGEISSILRVVGHRLFSLSTGQIIPVLIKAVTTTPEKATTTVTSATWTPSPFCTEPPVTSIPAWGSGGGCVCQSSAAPTITELPDFPTVTATPASTGA</sequence>
<evidence type="ECO:0000313" key="3">
    <source>
        <dbReference type="EMBL" id="KPI36281.1"/>
    </source>
</evidence>
<feature type="compositionally biased region" description="Low complexity" evidence="1">
    <location>
        <begin position="65"/>
        <end position="88"/>
    </location>
</feature>
<dbReference type="Gene3D" id="3.40.50.1240">
    <property type="entry name" value="Phosphoglycerate mutase-like"/>
    <property type="match status" value="1"/>
</dbReference>
<comment type="caution">
    <text evidence="3">The sequence shown here is derived from an EMBL/GenBank/DDBJ whole genome shotgun (WGS) entry which is preliminary data.</text>
</comment>
<evidence type="ECO:0000256" key="2">
    <source>
        <dbReference type="SAM" id="SignalP"/>
    </source>
</evidence>
<dbReference type="OrthoDB" id="496981at2759"/>
<feature type="chain" id="PRO_5005856668" evidence="2">
    <location>
        <begin position="17"/>
        <end position="445"/>
    </location>
</feature>
<protein>
    <submittedName>
        <fullName evidence="3">Phosphomutase-like protein 3</fullName>
    </submittedName>
</protein>